<accession>A0A6H2HCE0</accession>
<dbReference type="AlphaFoldDB" id="A0A6H2HCE0"/>
<keyword evidence="2" id="KW-0175">Coiled coil</keyword>
<evidence type="ECO:0000313" key="3">
    <source>
        <dbReference type="EMBL" id="QJC57136.1"/>
    </source>
</evidence>
<evidence type="ECO:0008006" key="5">
    <source>
        <dbReference type="Google" id="ProtNLM"/>
    </source>
</evidence>
<protein>
    <recommendedName>
        <fullName evidence="5">DUF2325 domain-containing protein</fullName>
    </recommendedName>
</protein>
<sequence length="440" mass="49231">MCEHDAENFNVINIHNDSCEVTVSSTQSTGSRRRRLWDLPHQCHCSVVGVCLPLDALKRLINKALYQHKVLADDYELHLGAVAECTQRNRLSELMQTELDSRYIPEIQLFKAAKTTNAVAQLWASTANTSNVAGAFWAALTHPRCDDVLQEVLCRDMHMLQHQVGASARIEIEKFNALLNENAILARELAKVQARSTRLLAEKSREAERLQLELMQMRAELAGKDCRIVFLSENLIKLKSATPDFDAGERLQKIVAQKKVRQSELEKQNLELRQKLRTTTKSLETFQQVVAHAARTQLAQQTEIHAAPITLHLNHKTVLCVGGRSGSIANYRDVIEKVGGRFAHHDGGIEDRSNILDASLAAADLVICQTGCISHNAYWKVKDFCKRTGKRCVFVENPSVSSLTRGLEQITTNDLNTNSLKHEVLVSSNEKIQSVIVSNS</sequence>
<feature type="coiled-coil region" evidence="2">
    <location>
        <begin position="175"/>
        <end position="227"/>
    </location>
</feature>
<dbReference type="Pfam" id="PF10087">
    <property type="entry name" value="DUF2325"/>
    <property type="match status" value="1"/>
</dbReference>
<evidence type="ECO:0000256" key="2">
    <source>
        <dbReference type="SAM" id="Coils"/>
    </source>
</evidence>
<reference evidence="3 4" key="1">
    <citation type="submission" date="2020-04" db="EMBL/GenBank/DDBJ databases">
        <title>Complete genome of a Psychrophilic, Marine, Gas Vacuolate Bacterium Polaromonas vacuolata KCTC 22033T.</title>
        <authorList>
            <person name="Hwang K."/>
            <person name="Kim K.M."/>
        </authorList>
    </citation>
    <scope>NUCLEOTIDE SEQUENCE [LARGE SCALE GENOMIC DNA]</scope>
    <source>
        <strain evidence="3 4">KCTC 22033</strain>
    </source>
</reference>
<dbReference type="EMBL" id="CP051461">
    <property type="protein sequence ID" value="QJC57136.1"/>
    <property type="molecule type" value="Genomic_DNA"/>
</dbReference>
<keyword evidence="4" id="KW-1185">Reference proteome</keyword>
<gene>
    <name evidence="3" type="ORF">HC248_02452</name>
</gene>
<dbReference type="KEGG" id="pvac:HC248_02452"/>
<name>A0A6H2HCE0_9BURK</name>
<proteinExistence type="inferred from homology"/>
<evidence type="ECO:0000256" key="1">
    <source>
        <dbReference type="ARBA" id="ARBA00007189"/>
    </source>
</evidence>
<organism evidence="3 4">
    <name type="scientific">Polaromonas vacuolata</name>
    <dbReference type="NCBI Taxonomy" id="37448"/>
    <lineage>
        <taxon>Bacteria</taxon>
        <taxon>Pseudomonadati</taxon>
        <taxon>Pseudomonadota</taxon>
        <taxon>Betaproteobacteria</taxon>
        <taxon>Burkholderiales</taxon>
        <taxon>Comamonadaceae</taxon>
        <taxon>Polaromonas</taxon>
    </lineage>
</organism>
<dbReference type="Proteomes" id="UP000502041">
    <property type="component" value="Chromosome"/>
</dbReference>
<evidence type="ECO:0000313" key="4">
    <source>
        <dbReference type="Proteomes" id="UP000502041"/>
    </source>
</evidence>
<comment type="similarity">
    <text evidence="1">Belongs to the UPF0751 family.</text>
</comment>
<dbReference type="InterPro" id="IPR016772">
    <property type="entry name" value="UCP020408"/>
</dbReference>